<accession>A0A0M2GY66</accession>
<comment type="caution">
    <text evidence="1">The sequence shown here is derived from an EMBL/GenBank/DDBJ whole genome shotgun (WGS) entry which is preliminary data.</text>
</comment>
<dbReference type="AlphaFoldDB" id="A0A0M2GY66"/>
<proteinExistence type="predicted"/>
<dbReference type="EMBL" id="JYIZ01000053">
    <property type="protein sequence ID" value="KJL38961.1"/>
    <property type="molecule type" value="Genomic_DNA"/>
</dbReference>
<dbReference type="STRING" id="92835.RS81_02373"/>
<protein>
    <submittedName>
        <fullName evidence="1">Uncharacterized protein</fullName>
    </submittedName>
</protein>
<evidence type="ECO:0000313" key="1">
    <source>
        <dbReference type="EMBL" id="KJL38961.1"/>
    </source>
</evidence>
<sequence length="73" mass="8253">MSAAYARCMDPPNVCTARFDEVVTGGRRWATVGIEILARESDGSVPTAAWFRGEEYRLEIEDEEGVAIYVRRR</sequence>
<evidence type="ECO:0000313" key="2">
    <source>
        <dbReference type="Proteomes" id="UP000033956"/>
    </source>
</evidence>
<dbReference type="PATRIC" id="fig|92835.4.peg.2405"/>
<name>A0A0M2GY66_9MICO</name>
<reference evidence="1 2" key="1">
    <citation type="submission" date="2015-02" db="EMBL/GenBank/DDBJ databases">
        <title>Draft genome sequences of ten Microbacterium spp. with emphasis on heavy metal contaminated environments.</title>
        <authorList>
            <person name="Corretto E."/>
        </authorList>
    </citation>
    <scope>NUCLEOTIDE SEQUENCE [LARGE SCALE GENOMIC DNA]</scope>
    <source>
        <strain evidence="1 2">DSM 12510</strain>
    </source>
</reference>
<keyword evidence="2" id="KW-1185">Reference proteome</keyword>
<organism evidence="1 2">
    <name type="scientific">Microbacterium terrae</name>
    <dbReference type="NCBI Taxonomy" id="69369"/>
    <lineage>
        <taxon>Bacteria</taxon>
        <taxon>Bacillati</taxon>
        <taxon>Actinomycetota</taxon>
        <taxon>Actinomycetes</taxon>
        <taxon>Micrococcales</taxon>
        <taxon>Microbacteriaceae</taxon>
        <taxon>Microbacterium</taxon>
    </lineage>
</organism>
<dbReference type="Proteomes" id="UP000033956">
    <property type="component" value="Unassembled WGS sequence"/>
</dbReference>
<gene>
    <name evidence="1" type="ORF">RS81_02373</name>
</gene>